<dbReference type="AlphaFoldDB" id="A0AAV2TYG5"/>
<evidence type="ECO:0008006" key="4">
    <source>
        <dbReference type="Google" id="ProtNLM"/>
    </source>
</evidence>
<gene>
    <name evidence="2" type="ORF">CDAUBV1_LOCUS16541</name>
</gene>
<sequence length="405" mass="46546">MSSMESKKPRLYEDYEYQNFEIHDLDSAEHHGLASECPDMDPLDEEPNDMLDLEPHDQYSPPPTGSSNGSDYGEELKKEEEEDSDGGSNTPNPLANVDFPCLELNEKGRIRICKRPFSKELEWSSEEFDKDSFRSLVLDQTKLIVWLAKRRLIPNESYCVHCPSPIALGLSKEISHVDTYVWRCRKCSKRCTIRSRSIFDRLKTPMDVLVYVMFMWAEGNTVAEICEEVGVSSNVVLPFITRLRAICSWHLKRETDRLEGVVEIAEGAYLDPPRICALAGVERFGTKCFLIRLPQERCNQKLLIRFIRHRIEPGSTIITSDWPGYGPLGELPEGYAHLVADPQRNITLRKADELLEQLAAFIDNLQMDCREQFSSILDEFVWRKVCPENRFAKALYSLAHLYNVS</sequence>
<accession>A0AAV2TYG5</accession>
<evidence type="ECO:0000313" key="3">
    <source>
        <dbReference type="Proteomes" id="UP001497525"/>
    </source>
</evidence>
<reference evidence="2" key="1">
    <citation type="submission" date="2024-06" db="EMBL/GenBank/DDBJ databases">
        <authorList>
            <person name="Liu X."/>
            <person name="Lenzi L."/>
            <person name="Haldenby T S."/>
            <person name="Uol C."/>
        </authorList>
    </citation>
    <scope>NUCLEOTIDE SEQUENCE</scope>
</reference>
<dbReference type="PANTHER" id="PTHR47163:SF2">
    <property type="entry name" value="SI:DKEY-17M8.2"/>
    <property type="match status" value="1"/>
</dbReference>
<organism evidence="2 3">
    <name type="scientific">Calicophoron daubneyi</name>
    <name type="common">Rumen fluke</name>
    <name type="synonym">Paramphistomum daubneyi</name>
    <dbReference type="NCBI Taxonomy" id="300641"/>
    <lineage>
        <taxon>Eukaryota</taxon>
        <taxon>Metazoa</taxon>
        <taxon>Spiralia</taxon>
        <taxon>Lophotrochozoa</taxon>
        <taxon>Platyhelminthes</taxon>
        <taxon>Trematoda</taxon>
        <taxon>Digenea</taxon>
        <taxon>Plagiorchiida</taxon>
        <taxon>Pronocephalata</taxon>
        <taxon>Paramphistomoidea</taxon>
        <taxon>Paramphistomidae</taxon>
        <taxon>Calicophoron</taxon>
    </lineage>
</organism>
<name>A0AAV2TYG5_CALDB</name>
<comment type="caution">
    <text evidence="2">The sequence shown here is derived from an EMBL/GenBank/DDBJ whole genome shotgun (WGS) entry which is preliminary data.</text>
</comment>
<dbReference type="EMBL" id="CAXLJL010000823">
    <property type="protein sequence ID" value="CAL5141287.1"/>
    <property type="molecule type" value="Genomic_DNA"/>
</dbReference>
<protein>
    <recommendedName>
        <fullName evidence="4">ISXO2-like transposase domain-containing protein</fullName>
    </recommendedName>
</protein>
<dbReference type="Proteomes" id="UP001497525">
    <property type="component" value="Unassembled WGS sequence"/>
</dbReference>
<proteinExistence type="predicted"/>
<evidence type="ECO:0000313" key="2">
    <source>
        <dbReference type="EMBL" id="CAL5141287.1"/>
    </source>
</evidence>
<dbReference type="PANTHER" id="PTHR47163">
    <property type="entry name" value="DDE_TNP_IS1595 DOMAIN-CONTAINING PROTEIN"/>
    <property type="match status" value="1"/>
</dbReference>
<dbReference type="InterPro" id="IPR053164">
    <property type="entry name" value="IS1016-like_transposase"/>
</dbReference>
<feature type="region of interest" description="Disordered" evidence="1">
    <location>
        <begin position="27"/>
        <end position="95"/>
    </location>
</feature>
<evidence type="ECO:0000256" key="1">
    <source>
        <dbReference type="SAM" id="MobiDB-lite"/>
    </source>
</evidence>
<feature type="compositionally biased region" description="Acidic residues" evidence="1">
    <location>
        <begin position="38"/>
        <end position="52"/>
    </location>
</feature>